<evidence type="ECO:0000313" key="7">
    <source>
        <dbReference type="Proteomes" id="UP001199469"/>
    </source>
</evidence>
<comment type="similarity">
    <text evidence="5">Belongs to the creatininase superfamily.</text>
</comment>
<dbReference type="InterPro" id="IPR003785">
    <property type="entry name" value="Creatininase/forma_Hydrolase"/>
</dbReference>
<comment type="cofactor">
    <cofactor evidence="1">
        <name>Zn(2+)</name>
        <dbReference type="ChEBI" id="CHEBI:29105"/>
    </cofactor>
</comment>
<keyword evidence="7" id="KW-1185">Reference proteome</keyword>
<evidence type="ECO:0000256" key="4">
    <source>
        <dbReference type="ARBA" id="ARBA00022833"/>
    </source>
</evidence>
<evidence type="ECO:0000313" key="6">
    <source>
        <dbReference type="EMBL" id="MCD2194192.1"/>
    </source>
</evidence>
<dbReference type="InterPro" id="IPR023871">
    <property type="entry name" value="MftE"/>
</dbReference>
<dbReference type="NCBIfam" id="TIGR03964">
    <property type="entry name" value="mycofact_creat"/>
    <property type="match status" value="1"/>
</dbReference>
<evidence type="ECO:0000256" key="3">
    <source>
        <dbReference type="ARBA" id="ARBA00022801"/>
    </source>
</evidence>
<organism evidence="6 7">
    <name type="scientific">Actinomycetospora endophytica</name>
    <dbReference type="NCBI Taxonomy" id="2291215"/>
    <lineage>
        <taxon>Bacteria</taxon>
        <taxon>Bacillati</taxon>
        <taxon>Actinomycetota</taxon>
        <taxon>Actinomycetes</taxon>
        <taxon>Pseudonocardiales</taxon>
        <taxon>Pseudonocardiaceae</taxon>
        <taxon>Actinomycetospora</taxon>
    </lineage>
</organism>
<dbReference type="RefSeq" id="WP_230733928.1">
    <property type="nucleotide sequence ID" value="NZ_JAJNDB010000002.1"/>
</dbReference>
<protein>
    <submittedName>
        <fullName evidence="6">Mycofactocin biosynthesis peptidyl-dipeptidase MftE</fullName>
    </submittedName>
</protein>
<name>A0ABS8P7F0_9PSEU</name>
<accession>A0ABS8P7F0</accession>
<dbReference type="SUPFAM" id="SSF102215">
    <property type="entry name" value="Creatininase"/>
    <property type="match status" value="1"/>
</dbReference>
<dbReference type="EMBL" id="JAJNDB010000002">
    <property type="protein sequence ID" value="MCD2194192.1"/>
    <property type="molecule type" value="Genomic_DNA"/>
</dbReference>
<evidence type="ECO:0000256" key="5">
    <source>
        <dbReference type="ARBA" id="ARBA00024029"/>
    </source>
</evidence>
<dbReference type="PANTHER" id="PTHR35005">
    <property type="entry name" value="3-DEHYDRO-SCYLLO-INOSOSE HYDROLASE"/>
    <property type="match status" value="1"/>
</dbReference>
<gene>
    <name evidence="6" type="primary">mftE</name>
    <name evidence="6" type="ORF">LQ327_12485</name>
</gene>
<dbReference type="Pfam" id="PF02633">
    <property type="entry name" value="Creatininase"/>
    <property type="match status" value="1"/>
</dbReference>
<evidence type="ECO:0000256" key="1">
    <source>
        <dbReference type="ARBA" id="ARBA00001947"/>
    </source>
</evidence>
<keyword evidence="4" id="KW-0862">Zinc</keyword>
<sequence>MEVSRARAADCADTPLLLVPVGALEQHGPHLPLGTDSAVATTVAGRTGLPVTPPIAFGASGEHEGFPGTVSIGTEALAAVLVETGRSACRWAPRLLFVNGHGGNLPALVAATTLLRAESRDVAWHSCGVPGADAHAGRHETSLMLALAPDDVRPELAEAGNTAPLAELMPAIRSGSVADVSPNGVLGDPAGAGAAEGAETTSVMVAALLDAIADWRVDEQGRLGV</sequence>
<dbReference type="Proteomes" id="UP001199469">
    <property type="component" value="Unassembled WGS sequence"/>
</dbReference>
<dbReference type="Gene3D" id="3.40.50.10310">
    <property type="entry name" value="Creatininase"/>
    <property type="match status" value="1"/>
</dbReference>
<keyword evidence="3" id="KW-0378">Hydrolase</keyword>
<keyword evidence="2" id="KW-0479">Metal-binding</keyword>
<comment type="caution">
    <text evidence="6">The sequence shown here is derived from an EMBL/GenBank/DDBJ whole genome shotgun (WGS) entry which is preliminary data.</text>
</comment>
<evidence type="ECO:0000256" key="2">
    <source>
        <dbReference type="ARBA" id="ARBA00022723"/>
    </source>
</evidence>
<dbReference type="PANTHER" id="PTHR35005:SF1">
    <property type="entry name" value="2-AMINO-5-FORMYLAMINO-6-RIBOSYLAMINOPYRIMIDIN-4(3H)-ONE 5'-MONOPHOSPHATE DEFORMYLASE"/>
    <property type="match status" value="1"/>
</dbReference>
<dbReference type="InterPro" id="IPR024087">
    <property type="entry name" value="Creatininase-like_sf"/>
</dbReference>
<proteinExistence type="inferred from homology"/>
<reference evidence="6 7" key="1">
    <citation type="submission" date="2021-11" db="EMBL/GenBank/DDBJ databases">
        <title>Draft genome sequence of Actinomycetospora sp. SF1 isolated from the rhizosphere soil.</title>
        <authorList>
            <person name="Duangmal K."/>
            <person name="Chantavorakit T."/>
        </authorList>
    </citation>
    <scope>NUCLEOTIDE SEQUENCE [LARGE SCALE GENOMIC DNA]</scope>
    <source>
        <strain evidence="6 7">TBRC 5722</strain>
    </source>
</reference>